<accession>A0A2S8F2B9</accession>
<proteinExistence type="predicted"/>
<gene>
    <name evidence="1" type="ORF">C5Y96_21685</name>
</gene>
<organism evidence="1 2">
    <name type="scientific">Blastopirellula marina</name>
    <dbReference type="NCBI Taxonomy" id="124"/>
    <lineage>
        <taxon>Bacteria</taxon>
        <taxon>Pseudomonadati</taxon>
        <taxon>Planctomycetota</taxon>
        <taxon>Planctomycetia</taxon>
        <taxon>Pirellulales</taxon>
        <taxon>Pirellulaceae</taxon>
        <taxon>Blastopirellula</taxon>
    </lineage>
</organism>
<dbReference type="AlphaFoldDB" id="A0A2S8F2B9"/>
<dbReference type="EMBL" id="PUIA01000069">
    <property type="protein sequence ID" value="PQO26064.1"/>
    <property type="molecule type" value="Genomic_DNA"/>
</dbReference>
<sequence length="59" mass="6816">MIGKVRFKFSFGGARKGMEILETEFFSYRKDMRLVSVGVCFQHFGSYQRITSLQALKTS</sequence>
<evidence type="ECO:0000313" key="1">
    <source>
        <dbReference type="EMBL" id="PQO26064.1"/>
    </source>
</evidence>
<dbReference type="Proteomes" id="UP000240009">
    <property type="component" value="Unassembled WGS sequence"/>
</dbReference>
<evidence type="ECO:0000313" key="2">
    <source>
        <dbReference type="Proteomes" id="UP000240009"/>
    </source>
</evidence>
<name>A0A2S8F2B9_9BACT</name>
<reference evidence="1 2" key="1">
    <citation type="submission" date="2018-02" db="EMBL/GenBank/DDBJ databases">
        <title>Comparative genomes isolates from brazilian mangrove.</title>
        <authorList>
            <person name="Araujo J.E."/>
            <person name="Taketani R.G."/>
            <person name="Silva M.C.P."/>
            <person name="Loureco M.V."/>
            <person name="Andreote F.D."/>
        </authorList>
    </citation>
    <scope>NUCLEOTIDE SEQUENCE [LARGE SCALE GENOMIC DNA]</scope>
    <source>
        <strain evidence="1 2">HEX-2 MGV</strain>
    </source>
</reference>
<protein>
    <submittedName>
        <fullName evidence="1">Uncharacterized protein</fullName>
    </submittedName>
</protein>
<comment type="caution">
    <text evidence="1">The sequence shown here is derived from an EMBL/GenBank/DDBJ whole genome shotgun (WGS) entry which is preliminary data.</text>
</comment>